<proteinExistence type="predicted"/>
<keyword evidence="2" id="KW-1185">Reference proteome</keyword>
<dbReference type="EMBL" id="JACHJT010000001">
    <property type="protein sequence ID" value="MBB4931734.1"/>
    <property type="molecule type" value="Genomic_DNA"/>
</dbReference>
<protein>
    <submittedName>
        <fullName evidence="1">Uncharacterized protein</fullName>
    </submittedName>
</protein>
<dbReference type="Proteomes" id="UP000523007">
    <property type="component" value="Unassembled WGS sequence"/>
</dbReference>
<evidence type="ECO:0000313" key="1">
    <source>
        <dbReference type="EMBL" id="MBB4931734.1"/>
    </source>
</evidence>
<organism evidence="1 2">
    <name type="scientific">Lipingzhangella halophila</name>
    <dbReference type="NCBI Taxonomy" id="1783352"/>
    <lineage>
        <taxon>Bacteria</taxon>
        <taxon>Bacillati</taxon>
        <taxon>Actinomycetota</taxon>
        <taxon>Actinomycetes</taxon>
        <taxon>Streptosporangiales</taxon>
        <taxon>Nocardiopsidaceae</taxon>
        <taxon>Lipingzhangella</taxon>
    </lineage>
</organism>
<evidence type="ECO:0000313" key="2">
    <source>
        <dbReference type="Proteomes" id="UP000523007"/>
    </source>
</evidence>
<name>A0A7W7RGU3_9ACTN</name>
<accession>A0A7W7RGU3</accession>
<reference evidence="1 2" key="1">
    <citation type="submission" date="2020-08" db="EMBL/GenBank/DDBJ databases">
        <title>Sequencing the genomes of 1000 actinobacteria strains.</title>
        <authorList>
            <person name="Klenk H.-P."/>
        </authorList>
    </citation>
    <scope>NUCLEOTIDE SEQUENCE [LARGE SCALE GENOMIC DNA]</scope>
    <source>
        <strain evidence="1 2">DSM 102030</strain>
    </source>
</reference>
<sequence length="31" mass="3426">MALTLILPKAVSQLSDQIHQTREEETTGVTD</sequence>
<gene>
    <name evidence="1" type="ORF">F4561_002554</name>
</gene>
<dbReference type="AlphaFoldDB" id="A0A7W7RGU3"/>
<comment type="caution">
    <text evidence="1">The sequence shown here is derived from an EMBL/GenBank/DDBJ whole genome shotgun (WGS) entry which is preliminary data.</text>
</comment>